<evidence type="ECO:0000313" key="3">
    <source>
        <dbReference type="Proteomes" id="UP001383192"/>
    </source>
</evidence>
<keyword evidence="3" id="KW-1185">Reference proteome</keyword>
<protein>
    <submittedName>
        <fullName evidence="2">Uncharacterized protein</fullName>
    </submittedName>
</protein>
<dbReference type="Proteomes" id="UP001383192">
    <property type="component" value="Unassembled WGS sequence"/>
</dbReference>
<dbReference type="AlphaFoldDB" id="A0AAW0CA58"/>
<evidence type="ECO:0000256" key="1">
    <source>
        <dbReference type="SAM" id="MobiDB-lite"/>
    </source>
</evidence>
<name>A0AAW0CA58_9AGAR</name>
<evidence type="ECO:0000313" key="2">
    <source>
        <dbReference type="EMBL" id="KAK7036537.1"/>
    </source>
</evidence>
<feature type="region of interest" description="Disordered" evidence="1">
    <location>
        <begin position="32"/>
        <end position="86"/>
    </location>
</feature>
<gene>
    <name evidence="2" type="ORF">VNI00_011470</name>
</gene>
<organism evidence="2 3">
    <name type="scientific">Paramarasmius palmivorus</name>
    <dbReference type="NCBI Taxonomy" id="297713"/>
    <lineage>
        <taxon>Eukaryota</taxon>
        <taxon>Fungi</taxon>
        <taxon>Dikarya</taxon>
        <taxon>Basidiomycota</taxon>
        <taxon>Agaricomycotina</taxon>
        <taxon>Agaricomycetes</taxon>
        <taxon>Agaricomycetidae</taxon>
        <taxon>Agaricales</taxon>
        <taxon>Marasmiineae</taxon>
        <taxon>Marasmiaceae</taxon>
        <taxon>Paramarasmius</taxon>
    </lineage>
</organism>
<sequence length="86" mass="9286">MPSSHHSYPPMSPNTLNATAAGYGYVGYVERGGSEQHKVGNDEDKDQDKNKKDEEAENVTNQPKATKVPEADSDTQGGGMGFLLPY</sequence>
<feature type="compositionally biased region" description="Basic and acidic residues" evidence="1">
    <location>
        <begin position="32"/>
        <end position="54"/>
    </location>
</feature>
<proteinExistence type="predicted"/>
<dbReference type="EMBL" id="JAYKXP010000050">
    <property type="protein sequence ID" value="KAK7036537.1"/>
    <property type="molecule type" value="Genomic_DNA"/>
</dbReference>
<feature type="compositionally biased region" description="Gly residues" evidence="1">
    <location>
        <begin position="76"/>
        <end position="86"/>
    </location>
</feature>
<comment type="caution">
    <text evidence="2">The sequence shown here is derived from an EMBL/GenBank/DDBJ whole genome shotgun (WGS) entry which is preliminary data.</text>
</comment>
<accession>A0AAW0CA58</accession>
<reference evidence="2 3" key="1">
    <citation type="submission" date="2024-01" db="EMBL/GenBank/DDBJ databases">
        <title>A draft genome for a cacao thread blight-causing isolate of Paramarasmius palmivorus.</title>
        <authorList>
            <person name="Baruah I.K."/>
            <person name="Bukari Y."/>
            <person name="Amoako-Attah I."/>
            <person name="Meinhardt L.W."/>
            <person name="Bailey B.A."/>
            <person name="Cohen S.P."/>
        </authorList>
    </citation>
    <scope>NUCLEOTIDE SEQUENCE [LARGE SCALE GENOMIC DNA]</scope>
    <source>
        <strain evidence="2 3">GH-12</strain>
    </source>
</reference>